<dbReference type="CDD" id="cd07185">
    <property type="entry name" value="OmpA_C-like"/>
    <property type="match status" value="1"/>
</dbReference>
<evidence type="ECO:0000256" key="2">
    <source>
        <dbReference type="ARBA" id="ARBA00023136"/>
    </source>
</evidence>
<sequence>MHHRRLVPAALALALLATGCTTNPYTGESQLSNTAGGAGIGAALGAGTGYLIGRSTGLGATTSTLVGAGVGALAGGGIGAYMDNQEAELRRQLQGTGVSVTRQGDRIVLNMPSNITFPTDGDRIRPDFYPVLDSVGIVLRKYNNSVVEVAGNTDSQGSDSYNQGLSERRAQAVADYLTDQGIREGRLDVVGYGETRPVAENTSEAGRAENRRVEVTIIPTPRNGTPL</sequence>
<reference evidence="7 8" key="1">
    <citation type="submission" date="2019-09" db="EMBL/GenBank/DDBJ databases">
        <title>YIM 132180 draft genome.</title>
        <authorList>
            <person name="Zhang K."/>
        </authorList>
    </citation>
    <scope>NUCLEOTIDE SEQUENCE [LARGE SCALE GENOMIC DNA]</scope>
    <source>
        <strain evidence="7 8">YIM 132180</strain>
    </source>
</reference>
<keyword evidence="8" id="KW-1185">Reference proteome</keyword>
<keyword evidence="5" id="KW-0732">Signal</keyword>
<dbReference type="PANTHER" id="PTHR30329">
    <property type="entry name" value="STATOR ELEMENT OF FLAGELLAR MOTOR COMPLEX"/>
    <property type="match status" value="1"/>
</dbReference>
<evidence type="ECO:0000313" key="8">
    <source>
        <dbReference type="Proteomes" id="UP000432089"/>
    </source>
</evidence>
<organism evidence="7 8">
    <name type="scientific">Plantimonas leprariae</name>
    <dbReference type="NCBI Taxonomy" id="2615207"/>
    <lineage>
        <taxon>Bacteria</taxon>
        <taxon>Pseudomonadati</taxon>
        <taxon>Pseudomonadota</taxon>
        <taxon>Alphaproteobacteria</taxon>
        <taxon>Hyphomicrobiales</taxon>
        <taxon>Aurantimonadaceae</taxon>
        <taxon>Plantimonas</taxon>
    </lineage>
</organism>
<dbReference type="PANTHER" id="PTHR30329:SF21">
    <property type="entry name" value="LIPOPROTEIN YIAD-RELATED"/>
    <property type="match status" value="1"/>
</dbReference>
<dbReference type="Pfam" id="PF00691">
    <property type="entry name" value="OmpA"/>
    <property type="match status" value="1"/>
</dbReference>
<feature type="chain" id="PRO_5031521830" evidence="5">
    <location>
        <begin position="20"/>
        <end position="227"/>
    </location>
</feature>
<dbReference type="Proteomes" id="UP000432089">
    <property type="component" value="Unassembled WGS sequence"/>
</dbReference>
<dbReference type="InterPro" id="IPR006664">
    <property type="entry name" value="OMP_bac"/>
</dbReference>
<dbReference type="PRINTS" id="PR01023">
    <property type="entry name" value="NAFLGMOTY"/>
</dbReference>
<dbReference type="AlphaFoldDB" id="A0A7V7PRP2"/>
<dbReference type="InterPro" id="IPR039567">
    <property type="entry name" value="Gly-zipper"/>
</dbReference>
<dbReference type="PROSITE" id="PS01068">
    <property type="entry name" value="OMPA_1"/>
    <property type="match status" value="1"/>
</dbReference>
<feature type="domain" description="OmpA-like" evidence="6">
    <location>
        <begin position="104"/>
        <end position="221"/>
    </location>
</feature>
<dbReference type="RefSeq" id="WP_150968703.1">
    <property type="nucleotide sequence ID" value="NZ_VZDO01000003.1"/>
</dbReference>
<proteinExistence type="predicted"/>
<dbReference type="Pfam" id="PF13488">
    <property type="entry name" value="Gly-zipper_Omp"/>
    <property type="match status" value="1"/>
</dbReference>
<name>A0A7V7PRP2_9HYPH</name>
<dbReference type="InterPro" id="IPR006665">
    <property type="entry name" value="OmpA-like"/>
</dbReference>
<dbReference type="InterPro" id="IPR050330">
    <property type="entry name" value="Bact_OuterMem_StrucFunc"/>
</dbReference>
<comment type="subcellular location">
    <subcellularLocation>
        <location evidence="1">Cell outer membrane</location>
    </subcellularLocation>
</comment>
<dbReference type="PROSITE" id="PS51123">
    <property type="entry name" value="OMPA_2"/>
    <property type="match status" value="1"/>
</dbReference>
<dbReference type="InterPro" id="IPR006690">
    <property type="entry name" value="OMPA-like_CS"/>
</dbReference>
<evidence type="ECO:0000259" key="6">
    <source>
        <dbReference type="PROSITE" id="PS51123"/>
    </source>
</evidence>
<evidence type="ECO:0000256" key="5">
    <source>
        <dbReference type="SAM" id="SignalP"/>
    </source>
</evidence>
<keyword evidence="3" id="KW-0998">Cell outer membrane</keyword>
<accession>A0A7V7PRP2</accession>
<feature type="signal peptide" evidence="5">
    <location>
        <begin position="1"/>
        <end position="19"/>
    </location>
</feature>
<keyword evidence="2 4" id="KW-0472">Membrane</keyword>
<dbReference type="PROSITE" id="PS51257">
    <property type="entry name" value="PROKAR_LIPOPROTEIN"/>
    <property type="match status" value="1"/>
</dbReference>
<evidence type="ECO:0000256" key="4">
    <source>
        <dbReference type="PROSITE-ProRule" id="PRU00473"/>
    </source>
</evidence>
<dbReference type="EMBL" id="VZDO01000003">
    <property type="protein sequence ID" value="KAB0681448.1"/>
    <property type="molecule type" value="Genomic_DNA"/>
</dbReference>
<evidence type="ECO:0000256" key="3">
    <source>
        <dbReference type="ARBA" id="ARBA00023237"/>
    </source>
</evidence>
<dbReference type="GO" id="GO:0009279">
    <property type="term" value="C:cell outer membrane"/>
    <property type="evidence" value="ECO:0007669"/>
    <property type="project" value="UniProtKB-SubCell"/>
</dbReference>
<evidence type="ECO:0000313" key="7">
    <source>
        <dbReference type="EMBL" id="KAB0681448.1"/>
    </source>
</evidence>
<evidence type="ECO:0000256" key="1">
    <source>
        <dbReference type="ARBA" id="ARBA00004442"/>
    </source>
</evidence>
<gene>
    <name evidence="7" type="ORF">F6X38_06075</name>
</gene>
<dbReference type="InterPro" id="IPR036737">
    <property type="entry name" value="OmpA-like_sf"/>
</dbReference>
<dbReference type="SUPFAM" id="SSF103088">
    <property type="entry name" value="OmpA-like"/>
    <property type="match status" value="1"/>
</dbReference>
<protein>
    <submittedName>
        <fullName evidence="7">OmpA family protein</fullName>
    </submittedName>
</protein>
<dbReference type="PRINTS" id="PR01021">
    <property type="entry name" value="OMPADOMAIN"/>
</dbReference>
<dbReference type="Gene3D" id="3.30.1330.60">
    <property type="entry name" value="OmpA-like domain"/>
    <property type="match status" value="1"/>
</dbReference>
<comment type="caution">
    <text evidence="7">The sequence shown here is derived from an EMBL/GenBank/DDBJ whole genome shotgun (WGS) entry which is preliminary data.</text>
</comment>